<name>A0ABW5LFH2_9FLAO</name>
<keyword evidence="1" id="KW-1133">Transmembrane helix</keyword>
<dbReference type="EMBL" id="JBHULE010000008">
    <property type="protein sequence ID" value="MFD2562513.1"/>
    <property type="molecule type" value="Genomic_DNA"/>
</dbReference>
<feature type="transmembrane region" description="Helical" evidence="1">
    <location>
        <begin position="110"/>
        <end position="131"/>
    </location>
</feature>
<keyword evidence="3" id="KW-1185">Reference proteome</keyword>
<gene>
    <name evidence="2" type="ORF">ACFSR1_07490</name>
</gene>
<evidence type="ECO:0000256" key="1">
    <source>
        <dbReference type="SAM" id="Phobius"/>
    </source>
</evidence>
<feature type="transmembrane region" description="Helical" evidence="1">
    <location>
        <begin position="151"/>
        <end position="170"/>
    </location>
</feature>
<proteinExistence type="predicted"/>
<sequence length="184" mass="21526">MKDLEELWAEIPKDDITQEKVDKYLKEKSNNELDQFTKILKVELGISILVAAALFMFYNRVTFSIWIVCLLSLFAGCILTLHTLKKLQKIKPTDSVRNYINACIRFLKTYLIQFFVTVHLVLISAVGILKLADYSELGWMDFFQTEQGKTLLILVGVLDLFMILYARIFYYSRIIRLKSIFDEF</sequence>
<feature type="transmembrane region" description="Helical" evidence="1">
    <location>
        <begin position="63"/>
        <end position="81"/>
    </location>
</feature>
<dbReference type="Proteomes" id="UP001597319">
    <property type="component" value="Unassembled WGS sequence"/>
</dbReference>
<comment type="caution">
    <text evidence="2">The sequence shown here is derived from an EMBL/GenBank/DDBJ whole genome shotgun (WGS) entry which is preliminary data.</text>
</comment>
<reference evidence="3" key="1">
    <citation type="journal article" date="2019" name="Int. J. Syst. Evol. Microbiol.">
        <title>The Global Catalogue of Microorganisms (GCM) 10K type strain sequencing project: providing services to taxonomists for standard genome sequencing and annotation.</title>
        <authorList>
            <consortium name="The Broad Institute Genomics Platform"/>
            <consortium name="The Broad Institute Genome Sequencing Center for Infectious Disease"/>
            <person name="Wu L."/>
            <person name="Ma J."/>
        </authorList>
    </citation>
    <scope>NUCLEOTIDE SEQUENCE [LARGE SCALE GENOMIC DNA]</scope>
    <source>
        <strain evidence="3">KCTC 52274</strain>
    </source>
</reference>
<dbReference type="RefSeq" id="WP_378291171.1">
    <property type="nucleotide sequence ID" value="NZ_JBHULE010000008.1"/>
</dbReference>
<keyword evidence="1" id="KW-0812">Transmembrane</keyword>
<evidence type="ECO:0000313" key="2">
    <source>
        <dbReference type="EMBL" id="MFD2562513.1"/>
    </source>
</evidence>
<organism evidence="2 3">
    <name type="scientific">Aquimarina rubra</name>
    <dbReference type="NCBI Taxonomy" id="1920033"/>
    <lineage>
        <taxon>Bacteria</taxon>
        <taxon>Pseudomonadati</taxon>
        <taxon>Bacteroidota</taxon>
        <taxon>Flavobacteriia</taxon>
        <taxon>Flavobacteriales</taxon>
        <taxon>Flavobacteriaceae</taxon>
        <taxon>Aquimarina</taxon>
    </lineage>
</organism>
<accession>A0ABW5LFH2</accession>
<feature type="transmembrane region" description="Helical" evidence="1">
    <location>
        <begin position="39"/>
        <end position="57"/>
    </location>
</feature>
<keyword evidence="1" id="KW-0472">Membrane</keyword>
<evidence type="ECO:0000313" key="3">
    <source>
        <dbReference type="Proteomes" id="UP001597319"/>
    </source>
</evidence>
<evidence type="ECO:0008006" key="4">
    <source>
        <dbReference type="Google" id="ProtNLM"/>
    </source>
</evidence>
<protein>
    <recommendedName>
        <fullName evidence="4">DUF3278 domain-containing protein</fullName>
    </recommendedName>
</protein>